<evidence type="ECO:0000256" key="2">
    <source>
        <dbReference type="ARBA" id="ARBA00022837"/>
    </source>
</evidence>
<dbReference type="InterPro" id="IPR002048">
    <property type="entry name" value="EF_hand_dom"/>
</dbReference>
<dbReference type="SUPFAM" id="SSF47473">
    <property type="entry name" value="EF-hand"/>
    <property type="match status" value="1"/>
</dbReference>
<evidence type="ECO:0000313" key="4">
    <source>
        <dbReference type="Proteomes" id="UP000749559"/>
    </source>
</evidence>
<dbReference type="Pfam" id="PF13202">
    <property type="entry name" value="EF-hand_5"/>
    <property type="match status" value="1"/>
</dbReference>
<proteinExistence type="predicted"/>
<name>A0A8J1XY51_OWEFU</name>
<evidence type="ECO:0000256" key="1">
    <source>
        <dbReference type="ARBA" id="ARBA00022737"/>
    </source>
</evidence>
<sequence length="185" mass="21562">MADYGTDDEIKLQEESKEIMKSMIKSYRAPNDDDIIQKEELWDCLDFIGINVKDENAMRAIRTQFDTDKDGQLSIDEIVNQWELLQTHSLHSDYLLKCFKKLDKNKDGFLRLPELRTILTAKGKNQFSGTEAAVLLEDLMKYDKDNNGKFTYTEFVEMYAENEFPFKPKGLPTKKLPDAKQKMDD</sequence>
<dbReference type="GO" id="GO:0016460">
    <property type="term" value="C:myosin II complex"/>
    <property type="evidence" value="ECO:0007669"/>
    <property type="project" value="TreeGrafter"/>
</dbReference>
<protein>
    <submittedName>
        <fullName evidence="3">Uncharacterized protein</fullName>
    </submittedName>
</protein>
<keyword evidence="4" id="KW-1185">Reference proteome</keyword>
<dbReference type="Gene3D" id="1.10.238.10">
    <property type="entry name" value="EF-hand"/>
    <property type="match status" value="2"/>
</dbReference>
<keyword evidence="1" id="KW-0677">Repeat</keyword>
<dbReference type="EMBL" id="CAIIXF020000008">
    <property type="protein sequence ID" value="CAH1791593.1"/>
    <property type="molecule type" value="Genomic_DNA"/>
</dbReference>
<dbReference type="SMART" id="SM00054">
    <property type="entry name" value="EFh"/>
    <property type="match status" value="3"/>
</dbReference>
<dbReference type="PANTHER" id="PTHR23048">
    <property type="entry name" value="MYOSIN LIGHT CHAIN 1, 3"/>
    <property type="match status" value="1"/>
</dbReference>
<dbReference type="InterPro" id="IPR050230">
    <property type="entry name" value="CALM/Myosin/TropC-like"/>
</dbReference>
<dbReference type="PROSITE" id="PS00018">
    <property type="entry name" value="EF_HAND_1"/>
    <property type="match status" value="1"/>
</dbReference>
<gene>
    <name evidence="3" type="ORF">OFUS_LOCUS16662</name>
</gene>
<comment type="caution">
    <text evidence="3">The sequence shown here is derived from an EMBL/GenBank/DDBJ whole genome shotgun (WGS) entry which is preliminary data.</text>
</comment>
<organism evidence="3 4">
    <name type="scientific">Owenia fusiformis</name>
    <name type="common">Polychaete worm</name>
    <dbReference type="NCBI Taxonomy" id="6347"/>
    <lineage>
        <taxon>Eukaryota</taxon>
        <taxon>Metazoa</taxon>
        <taxon>Spiralia</taxon>
        <taxon>Lophotrochozoa</taxon>
        <taxon>Annelida</taxon>
        <taxon>Polychaeta</taxon>
        <taxon>Sedentaria</taxon>
        <taxon>Canalipalpata</taxon>
        <taxon>Sabellida</taxon>
        <taxon>Oweniida</taxon>
        <taxon>Oweniidae</taxon>
        <taxon>Owenia</taxon>
    </lineage>
</organism>
<accession>A0A8J1XY51</accession>
<dbReference type="GO" id="GO:0005509">
    <property type="term" value="F:calcium ion binding"/>
    <property type="evidence" value="ECO:0007669"/>
    <property type="project" value="InterPro"/>
</dbReference>
<dbReference type="InterPro" id="IPR018247">
    <property type="entry name" value="EF_Hand_1_Ca_BS"/>
</dbReference>
<evidence type="ECO:0000313" key="3">
    <source>
        <dbReference type="EMBL" id="CAH1791593.1"/>
    </source>
</evidence>
<dbReference type="PROSITE" id="PS50222">
    <property type="entry name" value="EF_HAND_2"/>
    <property type="match status" value="3"/>
</dbReference>
<dbReference type="PANTHER" id="PTHR23048:SF0">
    <property type="entry name" value="CALMODULIN LIKE 3"/>
    <property type="match status" value="1"/>
</dbReference>
<dbReference type="OrthoDB" id="293868at2759"/>
<dbReference type="AlphaFoldDB" id="A0A8J1XY51"/>
<dbReference type="Pfam" id="PF13499">
    <property type="entry name" value="EF-hand_7"/>
    <property type="match status" value="1"/>
</dbReference>
<dbReference type="Proteomes" id="UP000749559">
    <property type="component" value="Unassembled WGS sequence"/>
</dbReference>
<keyword evidence="2" id="KW-0106">Calcium</keyword>
<dbReference type="InterPro" id="IPR011992">
    <property type="entry name" value="EF-hand-dom_pair"/>
</dbReference>
<reference evidence="3" key="1">
    <citation type="submission" date="2022-03" db="EMBL/GenBank/DDBJ databases">
        <authorList>
            <person name="Martin C."/>
        </authorList>
    </citation>
    <scope>NUCLEOTIDE SEQUENCE</scope>
</reference>